<reference evidence="1 2" key="1">
    <citation type="submission" date="2020-08" db="EMBL/GenBank/DDBJ databases">
        <title>Plant Genome Project.</title>
        <authorList>
            <person name="Zhang R.-G."/>
        </authorList>
    </citation>
    <scope>NUCLEOTIDE SEQUENCE [LARGE SCALE GENOMIC DNA]</scope>
    <source>
        <tissue evidence="1">Rhizome</tissue>
    </source>
</reference>
<evidence type="ECO:0000313" key="1">
    <source>
        <dbReference type="EMBL" id="KAG6474389.1"/>
    </source>
</evidence>
<organism evidence="1 2">
    <name type="scientific">Zingiber officinale</name>
    <name type="common">Ginger</name>
    <name type="synonym">Amomum zingiber</name>
    <dbReference type="NCBI Taxonomy" id="94328"/>
    <lineage>
        <taxon>Eukaryota</taxon>
        <taxon>Viridiplantae</taxon>
        <taxon>Streptophyta</taxon>
        <taxon>Embryophyta</taxon>
        <taxon>Tracheophyta</taxon>
        <taxon>Spermatophyta</taxon>
        <taxon>Magnoliopsida</taxon>
        <taxon>Liliopsida</taxon>
        <taxon>Zingiberales</taxon>
        <taxon>Zingiberaceae</taxon>
        <taxon>Zingiber</taxon>
    </lineage>
</organism>
<gene>
    <name evidence="1" type="ORF">ZIOFF_068324</name>
</gene>
<dbReference type="AlphaFoldDB" id="A0A8J5CH49"/>
<sequence length="96" mass="11213">MTENSWKNLIDNPKDWWDYISMKPNEKYSDFEHKQTDETLRHSTWSTPEWVSSKLPPAETASYAEAFGGHIDSNVMILYSKLYALFVNVVRVVNVL</sequence>
<dbReference type="Proteomes" id="UP000734854">
    <property type="component" value="Unassembled WGS sequence"/>
</dbReference>
<name>A0A8J5CH49_ZINOF</name>
<keyword evidence="2" id="KW-1185">Reference proteome</keyword>
<proteinExistence type="predicted"/>
<protein>
    <submittedName>
        <fullName evidence="1">Uncharacterized protein</fullName>
    </submittedName>
</protein>
<accession>A0A8J5CH49</accession>
<evidence type="ECO:0000313" key="2">
    <source>
        <dbReference type="Proteomes" id="UP000734854"/>
    </source>
</evidence>
<dbReference type="EMBL" id="JACMSC010000019">
    <property type="protein sequence ID" value="KAG6474389.1"/>
    <property type="molecule type" value="Genomic_DNA"/>
</dbReference>
<comment type="caution">
    <text evidence="1">The sequence shown here is derived from an EMBL/GenBank/DDBJ whole genome shotgun (WGS) entry which is preliminary data.</text>
</comment>